<evidence type="ECO:0000256" key="11">
    <source>
        <dbReference type="RuleBase" id="RU000688"/>
    </source>
</evidence>
<dbReference type="Gene3D" id="1.20.1070.10">
    <property type="entry name" value="Rhodopsin 7-helix transmembrane proteins"/>
    <property type="match status" value="1"/>
</dbReference>
<gene>
    <name evidence="16" type="primary">ADRA2C</name>
</gene>
<evidence type="ECO:0000256" key="7">
    <source>
        <dbReference type="ARBA" id="ARBA00023157"/>
    </source>
</evidence>
<proteinExistence type="inferred from homology"/>
<feature type="transmembrane region" description="Helical" evidence="13">
    <location>
        <begin position="129"/>
        <end position="150"/>
    </location>
</feature>
<keyword evidence="2" id="KW-1003">Cell membrane</keyword>
<feature type="transmembrane region" description="Helical" evidence="13">
    <location>
        <begin position="91"/>
        <end position="113"/>
    </location>
</feature>
<feature type="compositionally biased region" description="Basic residues" evidence="12">
    <location>
        <begin position="303"/>
        <end position="318"/>
    </location>
</feature>
<feature type="transmembrane region" description="Helical" evidence="13">
    <location>
        <begin position="387"/>
        <end position="409"/>
    </location>
</feature>
<dbReference type="PROSITE" id="PS50262">
    <property type="entry name" value="G_PROTEIN_RECEP_F1_2"/>
    <property type="match status" value="1"/>
</dbReference>
<accession>A0AAJ7WRW9</accession>
<feature type="transmembrane region" description="Helical" evidence="13">
    <location>
        <begin position="51"/>
        <end position="79"/>
    </location>
</feature>
<keyword evidence="6 13" id="KW-0472">Membrane</keyword>
<dbReference type="InterPro" id="IPR000276">
    <property type="entry name" value="GPCR_Rhodpsn"/>
</dbReference>
<evidence type="ECO:0000256" key="8">
    <source>
        <dbReference type="ARBA" id="ARBA00023170"/>
    </source>
</evidence>
<keyword evidence="15" id="KW-1185">Reference proteome</keyword>
<dbReference type="Pfam" id="PF00001">
    <property type="entry name" value="7tm_1"/>
    <property type="match status" value="1"/>
</dbReference>
<feature type="domain" description="G-protein coupled receptors family 1 profile" evidence="14">
    <location>
        <begin position="71"/>
        <end position="445"/>
    </location>
</feature>
<organism evidence="15 16">
    <name type="scientific">Petromyzon marinus</name>
    <name type="common">Sea lamprey</name>
    <dbReference type="NCBI Taxonomy" id="7757"/>
    <lineage>
        <taxon>Eukaryota</taxon>
        <taxon>Metazoa</taxon>
        <taxon>Chordata</taxon>
        <taxon>Craniata</taxon>
        <taxon>Vertebrata</taxon>
        <taxon>Cyclostomata</taxon>
        <taxon>Hyperoartia</taxon>
        <taxon>Petromyzontiformes</taxon>
        <taxon>Petromyzontidae</taxon>
        <taxon>Petromyzon</taxon>
    </lineage>
</organism>
<keyword evidence="5 11" id="KW-0297">G-protein coupled receptor</keyword>
<evidence type="ECO:0000256" key="2">
    <source>
        <dbReference type="ARBA" id="ARBA00022475"/>
    </source>
</evidence>
<evidence type="ECO:0000256" key="5">
    <source>
        <dbReference type="ARBA" id="ARBA00023040"/>
    </source>
</evidence>
<evidence type="ECO:0000256" key="10">
    <source>
        <dbReference type="ARBA" id="ARBA00023224"/>
    </source>
</evidence>
<protein>
    <submittedName>
        <fullName evidence="16">Alpha-2C adrenergic receptor</fullName>
    </submittedName>
</protein>
<dbReference type="GO" id="GO:0004938">
    <property type="term" value="F:alpha2-adrenergic receptor activity"/>
    <property type="evidence" value="ECO:0007669"/>
    <property type="project" value="TreeGrafter"/>
</dbReference>
<keyword evidence="3 11" id="KW-0812">Transmembrane</keyword>
<dbReference type="Proteomes" id="UP001318040">
    <property type="component" value="Chromosome 9"/>
</dbReference>
<evidence type="ECO:0000313" key="15">
    <source>
        <dbReference type="Proteomes" id="UP001318040"/>
    </source>
</evidence>
<dbReference type="RefSeq" id="XP_032806453.1">
    <property type="nucleotide sequence ID" value="XM_032950562.1"/>
</dbReference>
<keyword evidence="10 11" id="KW-0807">Transducer</keyword>
<sequence length="468" mass="52675">MQNMSGPAAARSTLLSPYTAFNFTLAEPENVNGATNSSNGTDEKLGWEYSVLAGLGLSSLVLILVFATVFGNCLVIIAVLTRPSLKAPQNLFLVSLATADILVATLVIPFSLFNELMGYWYFGRVWCEIYLALDVLFCTSSIVHLCAISLDRYWSVSQAVEYNIKRTPRRIKRIIVIVWFIAIAISLPPLISMNQKNRQQQEEVGRPNCELNTNTWYILGSCIGSFFAPCLIMVLVYARIYHLVKWRAAKLRRDKEAPITSCRPMESIRMSEVNGNGGGGGGGGGGEGNGNGEKNCNGAGDKSRHHPHHHPHHHPPSHHHPEVDVEETSVSSDKNERRRDDDSAGAKASRKPCSPTKDDYNPEMEILERQNKARERRKIAQARERRFTFVLSVMIGVFVICWFPFFFTYSLSALCSPESCAIPETLFKFFFWFGYCNSCLNPVIYTVFNRDFRRAFKKILCMQFHASF</sequence>
<feature type="compositionally biased region" description="Basic and acidic residues" evidence="12">
    <location>
        <begin position="333"/>
        <end position="344"/>
    </location>
</feature>
<keyword evidence="4 13" id="KW-1133">Transmembrane helix</keyword>
<dbReference type="InterPro" id="IPR002233">
    <property type="entry name" value="ADR_fam"/>
</dbReference>
<dbReference type="PRINTS" id="PR00237">
    <property type="entry name" value="GPCRRHODOPSN"/>
</dbReference>
<comment type="similarity">
    <text evidence="11">Belongs to the G-protein coupled receptor 1 family.</text>
</comment>
<feature type="transmembrane region" description="Helical" evidence="13">
    <location>
        <begin position="171"/>
        <end position="191"/>
    </location>
</feature>
<evidence type="ECO:0000256" key="12">
    <source>
        <dbReference type="SAM" id="MobiDB-lite"/>
    </source>
</evidence>
<dbReference type="PANTHER" id="PTHR24248:SF174">
    <property type="entry name" value="TYRAMINE_OCTOPAMINE RECEPTOR"/>
    <property type="match status" value="1"/>
</dbReference>
<evidence type="ECO:0000256" key="13">
    <source>
        <dbReference type="SAM" id="Phobius"/>
    </source>
</evidence>
<dbReference type="SMART" id="SM01381">
    <property type="entry name" value="7TM_GPCR_Srsx"/>
    <property type="match status" value="1"/>
</dbReference>
<evidence type="ECO:0000313" key="16">
    <source>
        <dbReference type="RefSeq" id="XP_032806453.1"/>
    </source>
</evidence>
<feature type="transmembrane region" description="Helical" evidence="13">
    <location>
        <begin position="216"/>
        <end position="238"/>
    </location>
</feature>
<evidence type="ECO:0000256" key="9">
    <source>
        <dbReference type="ARBA" id="ARBA00023180"/>
    </source>
</evidence>
<keyword evidence="9" id="KW-0325">Glycoprotein</keyword>
<feature type="region of interest" description="Disordered" evidence="12">
    <location>
        <begin position="262"/>
        <end position="363"/>
    </location>
</feature>
<comment type="subcellular location">
    <subcellularLocation>
        <location evidence="1">Cell membrane</location>
        <topology evidence="1">Multi-pass membrane protein</topology>
    </subcellularLocation>
</comment>
<dbReference type="PRINTS" id="PR01103">
    <property type="entry name" value="ADRENERGICR"/>
</dbReference>
<dbReference type="AlphaFoldDB" id="A0AAJ7WRW9"/>
<name>A0AAJ7WRW9_PETMA</name>
<dbReference type="FunFam" id="1.20.1070.10:FF:000100">
    <property type="entry name" value="alpha-2B adrenergic receptor"/>
    <property type="match status" value="1"/>
</dbReference>
<evidence type="ECO:0000259" key="14">
    <source>
        <dbReference type="PROSITE" id="PS50262"/>
    </source>
</evidence>
<dbReference type="CDD" id="cd15321">
    <property type="entry name" value="7tmA_alpha2B_AR"/>
    <property type="match status" value="1"/>
</dbReference>
<evidence type="ECO:0000256" key="1">
    <source>
        <dbReference type="ARBA" id="ARBA00004651"/>
    </source>
</evidence>
<dbReference type="KEGG" id="pmrn:116940578"/>
<keyword evidence="7" id="KW-1015">Disulfide bond</keyword>
<dbReference type="GO" id="GO:0051379">
    <property type="term" value="F:epinephrine binding"/>
    <property type="evidence" value="ECO:0007669"/>
    <property type="project" value="TreeGrafter"/>
</dbReference>
<dbReference type="SUPFAM" id="SSF81321">
    <property type="entry name" value="Family A G protein-coupled receptor-like"/>
    <property type="match status" value="1"/>
</dbReference>
<evidence type="ECO:0000256" key="6">
    <source>
        <dbReference type="ARBA" id="ARBA00023136"/>
    </source>
</evidence>
<evidence type="ECO:0000256" key="3">
    <source>
        <dbReference type="ARBA" id="ARBA00022692"/>
    </source>
</evidence>
<reference evidence="16" key="1">
    <citation type="submission" date="2025-08" db="UniProtKB">
        <authorList>
            <consortium name="RefSeq"/>
        </authorList>
    </citation>
    <scope>IDENTIFICATION</scope>
    <source>
        <tissue evidence="16">Sperm</tissue>
    </source>
</reference>
<dbReference type="InterPro" id="IPR017452">
    <property type="entry name" value="GPCR_Rhodpsn_7TM"/>
</dbReference>
<dbReference type="PANTHER" id="PTHR24248">
    <property type="entry name" value="ADRENERGIC RECEPTOR-RELATED G-PROTEIN COUPLED RECEPTOR"/>
    <property type="match status" value="1"/>
</dbReference>
<evidence type="ECO:0000256" key="4">
    <source>
        <dbReference type="ARBA" id="ARBA00022989"/>
    </source>
</evidence>
<feature type="compositionally biased region" description="Gly residues" evidence="12">
    <location>
        <begin position="275"/>
        <end position="291"/>
    </location>
</feature>
<dbReference type="GO" id="GO:0005886">
    <property type="term" value="C:plasma membrane"/>
    <property type="evidence" value="ECO:0007669"/>
    <property type="project" value="UniProtKB-SubCell"/>
</dbReference>
<feature type="transmembrane region" description="Helical" evidence="13">
    <location>
        <begin position="429"/>
        <end position="448"/>
    </location>
</feature>
<dbReference type="PROSITE" id="PS00237">
    <property type="entry name" value="G_PROTEIN_RECEP_F1_1"/>
    <property type="match status" value="1"/>
</dbReference>
<keyword evidence="8 11" id="KW-0675">Receptor</keyword>